<dbReference type="RefSeq" id="WP_366291041.1">
    <property type="nucleotide sequence ID" value="NZ_CP159992.1"/>
</dbReference>
<sequence length="138" mass="16121">MYLLAKQLAGSMRALVTIENEIVEAKRRPEAEQDVLALEKERSTLIRSFTRSELLVIQTVMNIGQSERGYRFYANSERSEHGDHYEIIHLPIELNEHELMQKYSYYLVHKTERELADGIEYYTAVSEQLKEGMAILKI</sequence>
<organism evidence="1">
    <name type="scientific">Paenibacillus sp. AN1007</name>
    <dbReference type="NCBI Taxonomy" id="3151385"/>
    <lineage>
        <taxon>Bacteria</taxon>
        <taxon>Bacillati</taxon>
        <taxon>Bacillota</taxon>
        <taxon>Bacilli</taxon>
        <taxon>Bacillales</taxon>
        <taxon>Paenibacillaceae</taxon>
        <taxon>Paenibacillus</taxon>
    </lineage>
</organism>
<accession>A0AAU8NB19</accession>
<reference evidence="1" key="1">
    <citation type="submission" date="2024-05" db="EMBL/GenBank/DDBJ databases">
        <title>Draft genome assemblies of 36 bacteria isolated from hibernating arctic ground squirrels.</title>
        <authorList>
            <person name="McKee H."/>
            <person name="Mullen L."/>
            <person name="Drown D.M."/>
            <person name="Duddleston K.N."/>
        </authorList>
    </citation>
    <scope>NUCLEOTIDE SEQUENCE</scope>
    <source>
        <strain evidence="1">AN1007</strain>
    </source>
</reference>
<protein>
    <submittedName>
        <fullName evidence="1">Uncharacterized protein</fullName>
    </submittedName>
</protein>
<dbReference type="EMBL" id="CP159992">
    <property type="protein sequence ID" value="XCP93980.1"/>
    <property type="molecule type" value="Genomic_DNA"/>
</dbReference>
<dbReference type="AlphaFoldDB" id="A0AAU8NB19"/>
<name>A0AAU8NB19_9BACL</name>
<proteinExistence type="predicted"/>
<gene>
    <name evidence="1" type="ORF">ABXS70_22760</name>
</gene>
<evidence type="ECO:0000313" key="1">
    <source>
        <dbReference type="EMBL" id="XCP93980.1"/>
    </source>
</evidence>